<evidence type="ECO:0000256" key="3">
    <source>
        <dbReference type="ARBA" id="ARBA00022741"/>
    </source>
</evidence>
<proteinExistence type="inferred from homology"/>
<dbReference type="InterPro" id="IPR043129">
    <property type="entry name" value="ATPase_NBD"/>
</dbReference>
<dbReference type="GO" id="GO:0005829">
    <property type="term" value="C:cytosol"/>
    <property type="evidence" value="ECO:0007669"/>
    <property type="project" value="TreeGrafter"/>
</dbReference>
<sequence length="510" mass="55596">MNSSLKYLAVDLGGESGRVVSGAFDGKTVEVEELHRFATGGIEVDSTLRWDIHRIWQGIQAGLQTANKKYDKIESVGVDSWGVDYVLLDDNEQLVELPYHYRDRRNIGTLDQITEIVPKSELFATTGIQFMEINTLCQLFAGQRCGDALNKSQHLLTIADYFHWCLCGSKTIEFTFATTTQCFDPVKRNWATSLLDRLKIPTHMLPEVVSPGTNLGNVRESVQKQTGIGKVPVIAPATHDTASAVVAVPVATSSAKNWAYISSGTWSLVGLEVDTPVISAEALMANVTNEGGVDGTWRLLKNVMGLWLVQRLRLAFSSRGFEASYEKLTELAGQATSAGCFIDPDDPSFLNPPNMEEAIFRFCNETGQAPPADEGEMVKCVLESLALRYSQVLKEVSALAKTRIDVIHVVGGGCKNILLNQYIAGATQLPVVAGPSEATALGNLMIQCKSAGKIGTLGDVRTVIRDSVELIEFEPTALTYWQDALVKFEGLCKKRNSQNVAQASGLSELN</sequence>
<evidence type="ECO:0000256" key="5">
    <source>
        <dbReference type="ARBA" id="ARBA00022840"/>
    </source>
</evidence>
<feature type="domain" description="Carbohydrate kinase FGGY C-terminal" evidence="9">
    <location>
        <begin position="259"/>
        <end position="450"/>
    </location>
</feature>
<dbReference type="GO" id="GO:0004370">
    <property type="term" value="F:glycerol kinase activity"/>
    <property type="evidence" value="ECO:0007669"/>
    <property type="project" value="TreeGrafter"/>
</dbReference>
<keyword evidence="7" id="KW-0684">Rhamnose metabolism</keyword>
<evidence type="ECO:0000259" key="9">
    <source>
        <dbReference type="Pfam" id="PF02782"/>
    </source>
</evidence>
<accession>A0A5B9PCT8</accession>
<dbReference type="EMBL" id="CP042912">
    <property type="protein sequence ID" value="QEG22880.1"/>
    <property type="molecule type" value="Genomic_DNA"/>
</dbReference>
<dbReference type="Proteomes" id="UP000322214">
    <property type="component" value="Chromosome"/>
</dbReference>
<feature type="domain" description="Carbohydrate kinase FGGY N-terminal" evidence="8">
    <location>
        <begin position="7"/>
        <end position="246"/>
    </location>
</feature>
<keyword evidence="2 10" id="KW-0808">Transferase</keyword>
<dbReference type="RefSeq" id="WP_075082920.1">
    <property type="nucleotide sequence ID" value="NZ_CP042912.1"/>
</dbReference>
<dbReference type="AlphaFoldDB" id="A0A5B9PCT8"/>
<name>A0A5B9PCT8_9BACT</name>
<dbReference type="PANTHER" id="PTHR10196">
    <property type="entry name" value="SUGAR KINASE"/>
    <property type="match status" value="1"/>
</dbReference>
<dbReference type="GO" id="GO:0019301">
    <property type="term" value="P:rhamnose catabolic process"/>
    <property type="evidence" value="ECO:0007669"/>
    <property type="project" value="InterPro"/>
</dbReference>
<dbReference type="GO" id="GO:0008993">
    <property type="term" value="F:rhamnulokinase activity"/>
    <property type="evidence" value="ECO:0007669"/>
    <property type="project" value="UniProtKB-EC"/>
</dbReference>
<dbReference type="InterPro" id="IPR018485">
    <property type="entry name" value="FGGY_C"/>
</dbReference>
<keyword evidence="6" id="KW-1015">Disulfide bond</keyword>
<dbReference type="GO" id="GO:0006071">
    <property type="term" value="P:glycerol metabolic process"/>
    <property type="evidence" value="ECO:0007669"/>
    <property type="project" value="TreeGrafter"/>
</dbReference>
<dbReference type="PANTHER" id="PTHR10196:SF93">
    <property type="entry name" value="L-RHAMNULOKINASE"/>
    <property type="match status" value="1"/>
</dbReference>
<dbReference type="InterPro" id="IPR000577">
    <property type="entry name" value="Carb_kinase_FGGY"/>
</dbReference>
<comment type="similarity">
    <text evidence="1">Belongs to the FGGY kinase family.</text>
</comment>
<keyword evidence="11" id="KW-1185">Reference proteome</keyword>
<dbReference type="KEGG" id="mff:MFFC18_27680"/>
<evidence type="ECO:0000256" key="1">
    <source>
        <dbReference type="ARBA" id="ARBA00009156"/>
    </source>
</evidence>
<dbReference type="OrthoDB" id="9761504at2"/>
<evidence type="ECO:0000256" key="7">
    <source>
        <dbReference type="ARBA" id="ARBA00023308"/>
    </source>
</evidence>
<dbReference type="InterPro" id="IPR013449">
    <property type="entry name" value="Rhamnulokinase"/>
</dbReference>
<dbReference type="PIRSF" id="PIRSF000538">
    <property type="entry name" value="GlpK"/>
    <property type="match status" value="1"/>
</dbReference>
<dbReference type="STRING" id="980251.GCA_001642875_05118"/>
<dbReference type="Pfam" id="PF02782">
    <property type="entry name" value="FGGY_C"/>
    <property type="match status" value="1"/>
</dbReference>
<gene>
    <name evidence="10" type="primary">rhaB</name>
    <name evidence="10" type="ORF">MFFC18_27680</name>
</gene>
<dbReference type="Gene3D" id="3.30.420.40">
    <property type="match status" value="2"/>
</dbReference>
<evidence type="ECO:0000256" key="2">
    <source>
        <dbReference type="ARBA" id="ARBA00022679"/>
    </source>
</evidence>
<organism evidence="10 11">
    <name type="scientific">Mariniblastus fucicola</name>
    <dbReference type="NCBI Taxonomy" id="980251"/>
    <lineage>
        <taxon>Bacteria</taxon>
        <taxon>Pseudomonadati</taxon>
        <taxon>Planctomycetota</taxon>
        <taxon>Planctomycetia</taxon>
        <taxon>Pirellulales</taxon>
        <taxon>Pirellulaceae</taxon>
        <taxon>Mariniblastus</taxon>
    </lineage>
</organism>
<dbReference type="SUPFAM" id="SSF53067">
    <property type="entry name" value="Actin-like ATPase domain"/>
    <property type="match status" value="2"/>
</dbReference>
<dbReference type="CDD" id="cd07771">
    <property type="entry name" value="ASKHA_NBD_FGGY_RhaB-like"/>
    <property type="match status" value="1"/>
</dbReference>
<evidence type="ECO:0000313" key="10">
    <source>
        <dbReference type="EMBL" id="QEG22880.1"/>
    </source>
</evidence>
<dbReference type="InterPro" id="IPR018484">
    <property type="entry name" value="FGGY_N"/>
</dbReference>
<evidence type="ECO:0000256" key="6">
    <source>
        <dbReference type="ARBA" id="ARBA00023157"/>
    </source>
</evidence>
<evidence type="ECO:0000256" key="4">
    <source>
        <dbReference type="ARBA" id="ARBA00022777"/>
    </source>
</evidence>
<keyword evidence="4 10" id="KW-0418">Kinase</keyword>
<dbReference type="EC" id="2.7.1.5" evidence="10"/>
<keyword evidence="5" id="KW-0067">ATP-binding</keyword>
<protein>
    <submittedName>
        <fullName evidence="10">Rhamnulokinase</fullName>
        <ecNumber evidence="10">2.7.1.5</ecNumber>
    </submittedName>
</protein>
<keyword evidence="3" id="KW-0547">Nucleotide-binding</keyword>
<dbReference type="GO" id="GO:0005524">
    <property type="term" value="F:ATP binding"/>
    <property type="evidence" value="ECO:0007669"/>
    <property type="project" value="UniProtKB-KW"/>
</dbReference>
<evidence type="ECO:0000259" key="8">
    <source>
        <dbReference type="Pfam" id="PF00370"/>
    </source>
</evidence>
<dbReference type="Pfam" id="PF00370">
    <property type="entry name" value="FGGY_N"/>
    <property type="match status" value="1"/>
</dbReference>
<evidence type="ECO:0000313" key="11">
    <source>
        <dbReference type="Proteomes" id="UP000322214"/>
    </source>
</evidence>
<reference evidence="10 11" key="1">
    <citation type="submission" date="2019-08" db="EMBL/GenBank/DDBJ databases">
        <title>Deep-cultivation of Planctomycetes and their phenomic and genomic characterization uncovers novel biology.</title>
        <authorList>
            <person name="Wiegand S."/>
            <person name="Jogler M."/>
            <person name="Boedeker C."/>
            <person name="Pinto D."/>
            <person name="Vollmers J."/>
            <person name="Rivas-Marin E."/>
            <person name="Kohn T."/>
            <person name="Peeters S.H."/>
            <person name="Heuer A."/>
            <person name="Rast P."/>
            <person name="Oberbeckmann S."/>
            <person name="Bunk B."/>
            <person name="Jeske O."/>
            <person name="Meyerdierks A."/>
            <person name="Storesund J.E."/>
            <person name="Kallscheuer N."/>
            <person name="Luecker S."/>
            <person name="Lage O.M."/>
            <person name="Pohl T."/>
            <person name="Merkel B.J."/>
            <person name="Hornburger P."/>
            <person name="Mueller R.-W."/>
            <person name="Bruemmer F."/>
            <person name="Labrenz M."/>
            <person name="Spormann A.M."/>
            <person name="Op den Camp H."/>
            <person name="Overmann J."/>
            <person name="Amann R."/>
            <person name="Jetten M.S.M."/>
            <person name="Mascher T."/>
            <person name="Medema M.H."/>
            <person name="Devos D.P."/>
            <person name="Kaster A.-K."/>
            <person name="Ovreas L."/>
            <person name="Rohde M."/>
            <person name="Galperin M.Y."/>
            <person name="Jogler C."/>
        </authorList>
    </citation>
    <scope>NUCLEOTIDE SEQUENCE [LARGE SCALE GENOMIC DNA]</scope>
    <source>
        <strain evidence="10 11">FC18</strain>
    </source>
</reference>